<organism evidence="1 2">
    <name type="scientific">Lecanicillium saksenae</name>
    <dbReference type="NCBI Taxonomy" id="468837"/>
    <lineage>
        <taxon>Eukaryota</taxon>
        <taxon>Fungi</taxon>
        <taxon>Dikarya</taxon>
        <taxon>Ascomycota</taxon>
        <taxon>Pezizomycotina</taxon>
        <taxon>Sordariomycetes</taxon>
        <taxon>Hypocreomycetidae</taxon>
        <taxon>Hypocreales</taxon>
        <taxon>Cordycipitaceae</taxon>
        <taxon>Lecanicillium</taxon>
    </lineage>
</organism>
<gene>
    <name evidence="1" type="ORF">NLG97_g5505</name>
</gene>
<proteinExistence type="predicted"/>
<evidence type="ECO:0000313" key="2">
    <source>
        <dbReference type="Proteomes" id="UP001148737"/>
    </source>
</evidence>
<name>A0ACC1QVG3_9HYPO</name>
<protein>
    <submittedName>
        <fullName evidence="1">Uncharacterized protein</fullName>
    </submittedName>
</protein>
<accession>A0ACC1QVG3</accession>
<dbReference type="EMBL" id="JANAKD010000626">
    <property type="protein sequence ID" value="KAJ3491893.1"/>
    <property type="molecule type" value="Genomic_DNA"/>
</dbReference>
<dbReference type="Proteomes" id="UP001148737">
    <property type="component" value="Unassembled WGS sequence"/>
</dbReference>
<keyword evidence="2" id="KW-1185">Reference proteome</keyword>
<sequence length="799" mass="90058">MPFQRRLNPTIDPSDVEWEKVHAMFDFLVRRSDRTLGDILLDHFSTHEIRQFFTQGRPDIKALQQRNTERYHSLLAERFSSVTSDVPTKLSMMFFGLPVEPVREVLEGTESDALAVMEAQVARMKPLAFLENDELSQVTFAPSAPASCDEEGTIDAMDLEQSSQSQSRYTPVTSKAVLTVREQVNLLQAFKSMRDIALSRSFPCPFDGCKYLFNPGNPEDAKTHIARQHVSKKCIWCDETHFEWWNEAQRQRHLREKHRDKLLVTIGASDLKMHANSSAETVVISLTQRGDGADEVTPDIGENAPARHPVGFFCNSCGRDNRNFICSYEKEYHERICGDPALDSNYHNFCVDCGDCNPDNQRGRPRACGHEPNRAIGQFCILCGIDTSLLGEFADLHRSSCRGTGSSARPYDPFHGAHLLSNDDTSNQQATISADQAQRNAPRKIQLVTKSPEQTPLSETIPSLFVPSPASSEDYRPGEDSSDAESERGRSRTRQNRAVTTLKNRKANKDPRRRQDSPDWNVVLGEAEPSFVPDNSYYCSKCLRRVPKANRRLSGRSATEIGEEYKHHIAGDRCCRIRNGIGSAENLPNRSGWIPAKKISKLGMLKSRFLGLHPDYKATVYPLLPSDTKNNMWRSDPNNESNSGNWNLPWPPYIGHFPPVSEEMENADESISPSVGSNFEPDELGDAKGKGGRKRRRNSDGGYTYDSDTDSEDWLSGDDDGLNPNRKRRRRMADGTYRSRRGDESDSDNEPERLKKVREEIVQEIESMREQVDDSRDGATPTKETPNSFIANDNDVQGS</sequence>
<evidence type="ECO:0000313" key="1">
    <source>
        <dbReference type="EMBL" id="KAJ3491893.1"/>
    </source>
</evidence>
<comment type="caution">
    <text evidence="1">The sequence shown here is derived from an EMBL/GenBank/DDBJ whole genome shotgun (WGS) entry which is preliminary data.</text>
</comment>
<reference evidence="1" key="1">
    <citation type="submission" date="2022-07" db="EMBL/GenBank/DDBJ databases">
        <title>Genome Sequence of Lecanicillium saksenae.</title>
        <authorList>
            <person name="Buettner E."/>
        </authorList>
    </citation>
    <scope>NUCLEOTIDE SEQUENCE</scope>
    <source>
        <strain evidence="1">VT-O1</strain>
    </source>
</reference>